<feature type="non-terminal residue" evidence="1">
    <location>
        <position position="43"/>
    </location>
</feature>
<gene>
    <name evidence="1" type="ORF">SAMN02745170_04042</name>
</gene>
<proteinExistence type="predicted"/>
<organism evidence="1 2">
    <name type="scientific">Propionispora hippei DSM 15287</name>
    <dbReference type="NCBI Taxonomy" id="1123003"/>
    <lineage>
        <taxon>Bacteria</taxon>
        <taxon>Bacillati</taxon>
        <taxon>Bacillota</taxon>
        <taxon>Negativicutes</taxon>
        <taxon>Selenomonadales</taxon>
        <taxon>Sporomusaceae</taxon>
        <taxon>Propionispora</taxon>
    </lineage>
</organism>
<dbReference type="Proteomes" id="UP000322917">
    <property type="component" value="Unassembled WGS sequence"/>
</dbReference>
<reference evidence="1 2" key="1">
    <citation type="submission" date="2016-11" db="EMBL/GenBank/DDBJ databases">
        <authorList>
            <person name="Varghese N."/>
            <person name="Submissions S."/>
        </authorList>
    </citation>
    <scope>NUCLEOTIDE SEQUENCE [LARGE SCALE GENOMIC DNA]</scope>
    <source>
        <strain evidence="1 2">DSM 15287</strain>
    </source>
</reference>
<evidence type="ECO:0000313" key="1">
    <source>
        <dbReference type="EMBL" id="SHK07239.1"/>
    </source>
</evidence>
<protein>
    <submittedName>
        <fullName evidence="1">Uncharacterized protein</fullName>
    </submittedName>
</protein>
<sequence>MRAFLLYITALQRLSRKLCKPPRWCKIEAPNLEVLIMVKRKIT</sequence>
<keyword evidence="2" id="KW-1185">Reference proteome</keyword>
<dbReference type="EMBL" id="FQZD01000075">
    <property type="protein sequence ID" value="SHK07239.1"/>
    <property type="molecule type" value="Genomic_DNA"/>
</dbReference>
<evidence type="ECO:0000313" key="2">
    <source>
        <dbReference type="Proteomes" id="UP000322917"/>
    </source>
</evidence>
<accession>A0A1M6PH19</accession>
<dbReference type="AlphaFoldDB" id="A0A1M6PH19"/>
<name>A0A1M6PH19_9FIRM</name>